<keyword evidence="5 8" id="KW-0472">Membrane</keyword>
<organism evidence="10 11">
    <name type="scientific">Mya arenaria</name>
    <name type="common">Soft-shell clam</name>
    <dbReference type="NCBI Taxonomy" id="6604"/>
    <lineage>
        <taxon>Eukaryota</taxon>
        <taxon>Metazoa</taxon>
        <taxon>Spiralia</taxon>
        <taxon>Lophotrochozoa</taxon>
        <taxon>Mollusca</taxon>
        <taxon>Bivalvia</taxon>
        <taxon>Autobranchia</taxon>
        <taxon>Heteroconchia</taxon>
        <taxon>Euheterodonta</taxon>
        <taxon>Imparidentia</taxon>
        <taxon>Neoheterodontei</taxon>
        <taxon>Myida</taxon>
        <taxon>Myoidea</taxon>
        <taxon>Myidae</taxon>
        <taxon>Mya</taxon>
    </lineage>
</organism>
<dbReference type="PRINTS" id="PR00237">
    <property type="entry name" value="GPCRRHODOPSN"/>
</dbReference>
<evidence type="ECO:0000256" key="6">
    <source>
        <dbReference type="ARBA" id="ARBA00023170"/>
    </source>
</evidence>
<dbReference type="InterPro" id="IPR017452">
    <property type="entry name" value="GPCR_Rhodpsn_7TM"/>
</dbReference>
<evidence type="ECO:0000256" key="2">
    <source>
        <dbReference type="ARBA" id="ARBA00022692"/>
    </source>
</evidence>
<gene>
    <name evidence="10" type="ORF">MAR_018870</name>
</gene>
<dbReference type="EMBL" id="CP111017">
    <property type="protein sequence ID" value="WAR08912.1"/>
    <property type="molecule type" value="Genomic_DNA"/>
</dbReference>
<evidence type="ECO:0000256" key="4">
    <source>
        <dbReference type="ARBA" id="ARBA00023040"/>
    </source>
</evidence>
<evidence type="ECO:0000256" key="7">
    <source>
        <dbReference type="ARBA" id="ARBA00023224"/>
    </source>
</evidence>
<reference evidence="10" key="1">
    <citation type="submission" date="2022-11" db="EMBL/GenBank/DDBJ databases">
        <title>Centuries of genome instability and evolution in soft-shell clam transmissible cancer (bioRxiv).</title>
        <authorList>
            <person name="Hart S.F.M."/>
            <person name="Yonemitsu M.A."/>
            <person name="Giersch R.M."/>
            <person name="Beal B.F."/>
            <person name="Arriagada G."/>
            <person name="Davis B.W."/>
            <person name="Ostrander E.A."/>
            <person name="Goff S.P."/>
            <person name="Metzger M.J."/>
        </authorList>
    </citation>
    <scope>NUCLEOTIDE SEQUENCE</scope>
    <source>
        <strain evidence="10">MELC-2E11</strain>
        <tissue evidence="10">Siphon/mantle</tissue>
    </source>
</reference>
<feature type="domain" description="G-protein coupled receptors family 1 profile" evidence="9">
    <location>
        <begin position="1"/>
        <end position="76"/>
    </location>
</feature>
<comment type="subcellular location">
    <subcellularLocation>
        <location evidence="1">Membrane</location>
        <topology evidence="1">Multi-pass membrane protein</topology>
    </subcellularLocation>
</comment>
<keyword evidence="2 8" id="KW-0812">Transmembrane</keyword>
<dbReference type="PROSITE" id="PS50262">
    <property type="entry name" value="G_PROTEIN_RECEP_F1_2"/>
    <property type="match status" value="1"/>
</dbReference>
<dbReference type="InterPro" id="IPR000276">
    <property type="entry name" value="GPCR_Rhodpsn"/>
</dbReference>
<name>A0ABY7EJ09_MYAAR</name>
<feature type="transmembrane region" description="Helical" evidence="8">
    <location>
        <begin position="21"/>
        <end position="46"/>
    </location>
</feature>
<keyword evidence="3 8" id="KW-1133">Transmembrane helix</keyword>
<evidence type="ECO:0000259" key="9">
    <source>
        <dbReference type="PROSITE" id="PS50262"/>
    </source>
</evidence>
<evidence type="ECO:0000256" key="8">
    <source>
        <dbReference type="SAM" id="Phobius"/>
    </source>
</evidence>
<evidence type="ECO:0000256" key="1">
    <source>
        <dbReference type="ARBA" id="ARBA00004141"/>
    </source>
</evidence>
<keyword evidence="4" id="KW-0297">G-protein coupled receptor</keyword>
<dbReference type="PANTHER" id="PTHR45695:SF26">
    <property type="entry name" value="NEUROPEPTIDE CCHAMIDE-1 RECEPTOR"/>
    <property type="match status" value="1"/>
</dbReference>
<dbReference type="PANTHER" id="PTHR45695">
    <property type="entry name" value="LEUCOKININ RECEPTOR-RELATED"/>
    <property type="match status" value="1"/>
</dbReference>
<dbReference type="Pfam" id="PF00001">
    <property type="entry name" value="7tm_1"/>
    <property type="match status" value="1"/>
</dbReference>
<evidence type="ECO:0000256" key="3">
    <source>
        <dbReference type="ARBA" id="ARBA00022989"/>
    </source>
</evidence>
<keyword evidence="7" id="KW-0807">Transducer</keyword>
<dbReference type="SUPFAM" id="SSF81321">
    <property type="entry name" value="Family A G protein-coupled receptor-like"/>
    <property type="match status" value="1"/>
</dbReference>
<keyword evidence="11" id="KW-1185">Reference proteome</keyword>
<sequence>MFYVMMARILVFSTRLKVAKLVLSFVVIFVVCWLPRHISILAGHFAEPEYNMFWHVLKITLVCLTYIYSCVNPYALYLLSSKFRKYYNRYLFCCCRKSSYLGLASGEHSASYKCNSTIRRGSTTCTVVLHSQFMS</sequence>
<evidence type="ECO:0000256" key="5">
    <source>
        <dbReference type="ARBA" id="ARBA00023136"/>
    </source>
</evidence>
<protein>
    <submittedName>
        <fullName evidence="10">CCH1R-like protein</fullName>
    </submittedName>
</protein>
<proteinExistence type="predicted"/>
<dbReference type="Proteomes" id="UP001164746">
    <property type="component" value="Chromosome 6"/>
</dbReference>
<keyword evidence="6" id="KW-0675">Receptor</keyword>
<accession>A0ABY7EJ09</accession>
<evidence type="ECO:0000313" key="11">
    <source>
        <dbReference type="Proteomes" id="UP001164746"/>
    </source>
</evidence>
<dbReference type="Gene3D" id="1.20.1070.10">
    <property type="entry name" value="Rhodopsin 7-helix transmembrane proteins"/>
    <property type="match status" value="1"/>
</dbReference>
<feature type="transmembrane region" description="Helical" evidence="8">
    <location>
        <begin position="52"/>
        <end position="79"/>
    </location>
</feature>
<evidence type="ECO:0000313" key="10">
    <source>
        <dbReference type="EMBL" id="WAR08912.1"/>
    </source>
</evidence>